<evidence type="ECO:0000313" key="9">
    <source>
        <dbReference type="EMBL" id="MDQ2066783.1"/>
    </source>
</evidence>
<comment type="similarity">
    <text evidence="2 7">Belongs to the DedA family.</text>
</comment>
<keyword evidence="10" id="KW-1185">Reference proteome</keyword>
<keyword evidence="4 7" id="KW-0812">Transmembrane</keyword>
<evidence type="ECO:0000256" key="7">
    <source>
        <dbReference type="RuleBase" id="RU367016"/>
    </source>
</evidence>
<gene>
    <name evidence="9" type="ORF">Q9295_10375</name>
</gene>
<dbReference type="Pfam" id="PF09335">
    <property type="entry name" value="VTT_dom"/>
    <property type="match status" value="1"/>
</dbReference>
<keyword evidence="5 7" id="KW-1133">Transmembrane helix</keyword>
<keyword evidence="6 7" id="KW-0472">Membrane</keyword>
<evidence type="ECO:0000256" key="6">
    <source>
        <dbReference type="ARBA" id="ARBA00023136"/>
    </source>
</evidence>
<evidence type="ECO:0000256" key="4">
    <source>
        <dbReference type="ARBA" id="ARBA00022692"/>
    </source>
</evidence>
<evidence type="ECO:0000256" key="2">
    <source>
        <dbReference type="ARBA" id="ARBA00010792"/>
    </source>
</evidence>
<dbReference type="InterPro" id="IPR032816">
    <property type="entry name" value="VTT_dom"/>
</dbReference>
<feature type="transmembrane region" description="Helical" evidence="7">
    <location>
        <begin position="114"/>
        <end position="134"/>
    </location>
</feature>
<accession>A0ABU0VYH0</accession>
<dbReference type="PANTHER" id="PTHR30353">
    <property type="entry name" value="INNER MEMBRANE PROTEIN DEDA-RELATED"/>
    <property type="match status" value="1"/>
</dbReference>
<evidence type="ECO:0000313" key="10">
    <source>
        <dbReference type="Proteomes" id="UP001239680"/>
    </source>
</evidence>
<evidence type="ECO:0000256" key="3">
    <source>
        <dbReference type="ARBA" id="ARBA00022475"/>
    </source>
</evidence>
<dbReference type="RefSeq" id="WP_306680494.1">
    <property type="nucleotide sequence ID" value="NZ_JAVDBT010000008.1"/>
</dbReference>
<sequence length="177" mass="19702">MDAIAQIFIDWIERHQAWLPLIMLIFAATETTAFLSLLIPSTAVLMAVGAMVATGKVAFWPLWAGAAAGALIGSTFSYWLGRAYGRSMLERWPLSDHPQMVEKARAAFVKYGPASLLIGHFMTVLRPVVFLLAGMTSMRLRRFMAWNLLGCVTWAYLVPKLGEFGGDIFGWLWALFV</sequence>
<evidence type="ECO:0000259" key="8">
    <source>
        <dbReference type="Pfam" id="PF09335"/>
    </source>
</evidence>
<dbReference type="EMBL" id="JAVDBT010000008">
    <property type="protein sequence ID" value="MDQ2066783.1"/>
    <property type="molecule type" value="Genomic_DNA"/>
</dbReference>
<feature type="transmembrane region" description="Helical" evidence="7">
    <location>
        <begin position="60"/>
        <end position="80"/>
    </location>
</feature>
<proteinExistence type="inferred from homology"/>
<feature type="domain" description="VTT" evidence="8">
    <location>
        <begin position="39"/>
        <end position="159"/>
    </location>
</feature>
<protein>
    <submittedName>
        <fullName evidence="9">DedA family protein</fullName>
    </submittedName>
</protein>
<feature type="transmembrane region" description="Helical" evidence="7">
    <location>
        <begin position="21"/>
        <end position="48"/>
    </location>
</feature>
<dbReference type="Proteomes" id="UP001239680">
    <property type="component" value="Unassembled WGS sequence"/>
</dbReference>
<comment type="subcellular location">
    <subcellularLocation>
        <location evidence="1 7">Cell membrane</location>
        <topology evidence="1 7">Multi-pass membrane protein</topology>
    </subcellularLocation>
</comment>
<dbReference type="PANTHER" id="PTHR30353:SF15">
    <property type="entry name" value="INNER MEMBRANE PROTEIN YABI"/>
    <property type="match status" value="1"/>
</dbReference>
<organism evidence="9 10">
    <name type="scientific">Pseudogemmobacter lacusdianii</name>
    <dbReference type="NCBI Taxonomy" id="3069608"/>
    <lineage>
        <taxon>Bacteria</taxon>
        <taxon>Pseudomonadati</taxon>
        <taxon>Pseudomonadota</taxon>
        <taxon>Alphaproteobacteria</taxon>
        <taxon>Rhodobacterales</taxon>
        <taxon>Paracoccaceae</taxon>
        <taxon>Pseudogemmobacter</taxon>
    </lineage>
</organism>
<keyword evidence="3 7" id="KW-1003">Cell membrane</keyword>
<dbReference type="InterPro" id="IPR032818">
    <property type="entry name" value="DedA-like"/>
</dbReference>
<comment type="caution">
    <text evidence="7">Lacks conserved residue(s) required for the propagation of feature annotation.</text>
</comment>
<reference evidence="9 10" key="1">
    <citation type="submission" date="2023-08" db="EMBL/GenBank/DDBJ databases">
        <title>Characterization of two Paracoccaceae strains isolated from Phycosphere and proposal of Xinfangfangia lacusdiani sp. nov.</title>
        <authorList>
            <person name="Deng Y."/>
            <person name="Zhang Y.Q."/>
        </authorList>
    </citation>
    <scope>NUCLEOTIDE SEQUENCE [LARGE SCALE GENOMIC DNA]</scope>
    <source>
        <strain evidence="9 10">CPCC 101601</strain>
    </source>
</reference>
<evidence type="ECO:0000256" key="5">
    <source>
        <dbReference type="ARBA" id="ARBA00022989"/>
    </source>
</evidence>
<name>A0ABU0VYH0_9RHOB</name>
<evidence type="ECO:0000256" key="1">
    <source>
        <dbReference type="ARBA" id="ARBA00004651"/>
    </source>
</evidence>
<comment type="caution">
    <text evidence="9">The sequence shown here is derived from an EMBL/GenBank/DDBJ whole genome shotgun (WGS) entry which is preliminary data.</text>
</comment>